<dbReference type="Pfam" id="PF13086">
    <property type="entry name" value="AAA_11"/>
    <property type="match status" value="1"/>
</dbReference>
<feature type="domain" description="DNA2/NAM7 helicase helicase" evidence="2">
    <location>
        <begin position="492"/>
        <end position="834"/>
    </location>
</feature>
<feature type="domain" description="DNA2/NAM7 helicase-like C-terminal" evidence="3">
    <location>
        <begin position="859"/>
        <end position="1083"/>
    </location>
</feature>
<dbReference type="PANTHER" id="PTHR10887">
    <property type="entry name" value="DNA2/NAM7 HELICASE FAMILY"/>
    <property type="match status" value="1"/>
</dbReference>
<organism evidence="4 5">
    <name type="scientific">Zymoseptoria brevis</name>
    <dbReference type="NCBI Taxonomy" id="1047168"/>
    <lineage>
        <taxon>Eukaryota</taxon>
        <taxon>Fungi</taxon>
        <taxon>Dikarya</taxon>
        <taxon>Ascomycota</taxon>
        <taxon>Pezizomycotina</taxon>
        <taxon>Dothideomycetes</taxon>
        <taxon>Dothideomycetidae</taxon>
        <taxon>Mycosphaerellales</taxon>
        <taxon>Mycosphaerellaceae</taxon>
        <taxon>Zymoseptoria</taxon>
    </lineage>
</organism>
<dbReference type="InterPro" id="IPR027417">
    <property type="entry name" value="P-loop_NTPase"/>
</dbReference>
<dbReference type="Pfam" id="PF13087">
    <property type="entry name" value="AAA_12"/>
    <property type="match status" value="1"/>
</dbReference>
<dbReference type="Gene3D" id="3.40.50.300">
    <property type="entry name" value="P-loop containing nucleotide triphosphate hydrolases"/>
    <property type="match status" value="2"/>
</dbReference>
<comment type="caution">
    <text evidence="4">The sequence shown here is derived from an EMBL/GenBank/DDBJ whole genome shotgun (WGS) entry which is preliminary data.</text>
</comment>
<evidence type="ECO:0000256" key="1">
    <source>
        <dbReference type="SAM" id="MobiDB-lite"/>
    </source>
</evidence>
<evidence type="ECO:0000259" key="3">
    <source>
        <dbReference type="Pfam" id="PF13087"/>
    </source>
</evidence>
<feature type="compositionally biased region" description="Polar residues" evidence="1">
    <location>
        <begin position="678"/>
        <end position="694"/>
    </location>
</feature>
<dbReference type="InterPro" id="IPR041679">
    <property type="entry name" value="DNA2/NAM7-like_C"/>
</dbReference>
<evidence type="ECO:0008006" key="6">
    <source>
        <dbReference type="Google" id="ProtNLM"/>
    </source>
</evidence>
<feature type="region of interest" description="Disordered" evidence="1">
    <location>
        <begin position="678"/>
        <end position="707"/>
    </location>
</feature>
<dbReference type="InterPro" id="IPR041677">
    <property type="entry name" value="DNA2/NAM7_AAA_11"/>
</dbReference>
<protein>
    <recommendedName>
        <fullName evidence="6">DNA2/NAM7 helicase-like C-terminal domain-containing protein</fullName>
    </recommendedName>
</protein>
<reference evidence="4 5" key="1">
    <citation type="submission" date="2015-03" db="EMBL/GenBank/DDBJ databases">
        <title>RNA-seq based gene annotation and comparative genomics of four Zymoseptoria species reveal species-specific pathogenicity related genes and transposable element activity.</title>
        <authorList>
            <person name="Grandaubert J."/>
            <person name="Bhattacharyya A."/>
            <person name="Stukenbrock E.H."/>
        </authorList>
    </citation>
    <scope>NUCLEOTIDE SEQUENCE [LARGE SCALE GENOMIC DNA]</scope>
    <source>
        <strain evidence="4 5">Zb18110</strain>
    </source>
</reference>
<evidence type="ECO:0000313" key="5">
    <source>
        <dbReference type="Proteomes" id="UP000033647"/>
    </source>
</evidence>
<gene>
    <name evidence="4" type="ORF">TI39_contig50g00005</name>
</gene>
<dbReference type="SUPFAM" id="SSF52540">
    <property type="entry name" value="P-loop containing nucleoside triphosphate hydrolases"/>
    <property type="match status" value="1"/>
</dbReference>
<sequence>MLRRPNPRPRSPLRLPARDDAELFGHLSSLKDAAPVRNTSTITNETTLVVLHSQSTSPHRQGKKTLLENFTGVAEPKVLCQINGGAGGRDWYPKNRIATFHVTFNKLLLAPVVRIEAKLRQPSPPAGPTFPMLVLEFHLNKNDQVEPITDVNLDNHGSITFNTTGATSSGFNHIAKLSQYLSARQREVVDLLLQLRSPESPRAVKVRLDSGSLRHIDRAMLNKIIGRLQGSFADRLSPAVSEYSAFRRPDGTLFFKHYEMQTVKELMEGRYPHPMTALEASDTFSTVAEAQIQLAYSAVVMDAESRATLLLWSQYQHGGFLYNGEDFPVLAVKNSRVSLPGAKGAIKLPDELECKIELFYEEMRAGRKDDVVIRTVGHLLASNPGVPHHDAYFRLGMSKGLCAKIIEARKITEPDKTWIKADLVPHINSFTFSSQLETCQQLGRTCNERWQRILLNQRHETVPEVDVTAMSRMESSLRMKADHWLKTTKPWNEEQMQVIDSTISGKVAGGMSIIMGPAGVGKTTLHIALTLYFWVLGYRVLSLAPANSNCNHVASYINVEELGKDFPGFDVFGFVNSDVLRLFPGSRDVKVKEMTDEQTEHKEVGHKERRVLSLTELVFALQQEKTGFTTAQSRGVVQTVIKLVDDGFRGYNPEASKQGPGPRVDEVLDHHEGLQDSAVSRQEEAPQNETNASVEATPEQGWVPKEDDVNPWDRLREYITLARTLDLKEEMQRIHGVDEAVRKFRRRPEQELNAYQQCLEEIMAHNRFLITTTGNVRSFEMMGFWSTKLPLAVFVDESAKDLEVNVWSAIVCEKWAGMVAGVYLFGDDRQLQPTNTCIRDHNRDTGVHTQYNAYFDRLDISLPCRLVAEGFPFVRLKEQRRMHKCLSDFPNRKVYNGELRDGPGMDKSLEAVRPGLLAVLTDIIAGSAALSLPEREAYLAEASEEKARLHWIEVEGDREKNQSQSWKTENHVQVFFSEIYPKLLAYFKGRQEKMSEFVMLICSYSFTIRSYEDKFANWLRANPDLTVDDQPRLLSVDASQGQESMMVIYDTGLQNGWDLGFLKTPSRINVSITRCRDVLWIIGGTMQLKTPGDRKYLIKQKFQLGQLVAVITALAGVETIVAEIIVAEVSVVEIGVAETIMESSAVEVIEVERSPAEAIVVHRSVVGVTGAGVKLMVVKAGLITTEVIVADCRIDLCQPSARNCESKKRNSASRFSLNGEHDLGVTGSGMGFKVRARMTGRKGEIGLVSRMLWLTPSVSLTVANPAYLNTSSKPSSERECLILSAMRKPIKPSEA</sequence>
<dbReference type="GO" id="GO:0004386">
    <property type="term" value="F:helicase activity"/>
    <property type="evidence" value="ECO:0007669"/>
    <property type="project" value="InterPro"/>
</dbReference>
<dbReference type="InterPro" id="IPR045055">
    <property type="entry name" value="DNA2/NAM7-like"/>
</dbReference>
<name>A0A0F4GYK0_9PEZI</name>
<evidence type="ECO:0000259" key="2">
    <source>
        <dbReference type="Pfam" id="PF13086"/>
    </source>
</evidence>
<accession>A0A0F4GYK0</accession>
<evidence type="ECO:0000313" key="4">
    <source>
        <dbReference type="EMBL" id="KJY02467.1"/>
    </source>
</evidence>
<dbReference type="EMBL" id="LAFY01000047">
    <property type="protein sequence ID" value="KJY02467.1"/>
    <property type="molecule type" value="Genomic_DNA"/>
</dbReference>
<dbReference type="PANTHER" id="PTHR10887:SF495">
    <property type="entry name" value="HELICASE SENATAXIN ISOFORM X1-RELATED"/>
    <property type="match status" value="1"/>
</dbReference>
<dbReference type="Proteomes" id="UP000033647">
    <property type="component" value="Unassembled WGS sequence"/>
</dbReference>
<keyword evidence="5" id="KW-1185">Reference proteome</keyword>
<dbReference type="OrthoDB" id="6513042at2759"/>
<proteinExistence type="predicted"/>